<comment type="caution">
    <text evidence="10">The sequence shown here is derived from an EMBL/GenBank/DDBJ whole genome shotgun (WGS) entry which is preliminary data.</text>
</comment>
<sequence length="442" mass="51439">MEIDEALEFFKIRYLMPYQEMVIRNIIEAFDKNERNNLITVLPTGAGKSLCFMLPSFITKHYSIVIYPLNALISDQERRYKEASMPVSVINGSLKREEKDKELERLKKKESRILLTNIESLLSMYMRDDILFMKGETELFVLDEAHTIVTWGESFRTKLKEVKTIISYIKPHQVLSFTATLDKERKEKLQNLIYDNKASYLHASSDRKNIYYHSIFTDSKKADMEEIIKDRDMRPALIFCSSRKECKELYLAFSSSYECWYYHAGLDKENKTRIEKEFFNSENGILFSTNAYGMGVDKKNIRCVIHMKAPEDALSFLQESGRAGRDGKLSHSFVLASPEDGGISSAFTSSGCIRRKLLLLMGEERNSNCLLCDKCNKIKRLSIIDSTLLHFVKKRKFLYSKDSLIFNAKLGRLKRCEYEEIENALNRLLKEGSIRSFFSRLY</sequence>
<dbReference type="InterPro" id="IPR011545">
    <property type="entry name" value="DEAD/DEAH_box_helicase_dom"/>
</dbReference>
<dbReference type="GO" id="GO:0005694">
    <property type="term" value="C:chromosome"/>
    <property type="evidence" value="ECO:0007669"/>
    <property type="project" value="TreeGrafter"/>
</dbReference>
<dbReference type="GO" id="GO:0003677">
    <property type="term" value="F:DNA binding"/>
    <property type="evidence" value="ECO:0007669"/>
    <property type="project" value="UniProtKB-KW"/>
</dbReference>
<evidence type="ECO:0000259" key="9">
    <source>
        <dbReference type="PROSITE" id="PS51194"/>
    </source>
</evidence>
<dbReference type="InterPro" id="IPR027417">
    <property type="entry name" value="P-loop_NTPase"/>
</dbReference>
<keyword evidence="10" id="KW-0378">Hydrolase</keyword>
<evidence type="ECO:0000256" key="5">
    <source>
        <dbReference type="ARBA" id="ARBA00023235"/>
    </source>
</evidence>
<dbReference type="SMART" id="SM00490">
    <property type="entry name" value="HELICc"/>
    <property type="match status" value="1"/>
</dbReference>
<dbReference type="SUPFAM" id="SSF52540">
    <property type="entry name" value="P-loop containing nucleoside triphosphate hydrolases"/>
    <property type="match status" value="1"/>
</dbReference>
<evidence type="ECO:0000256" key="7">
    <source>
        <dbReference type="ARBA" id="ARBA00034808"/>
    </source>
</evidence>
<proteinExistence type="inferred from homology"/>
<dbReference type="GO" id="GO:0043138">
    <property type="term" value="F:3'-5' DNA helicase activity"/>
    <property type="evidence" value="ECO:0007669"/>
    <property type="project" value="UniProtKB-EC"/>
</dbReference>
<evidence type="ECO:0000259" key="8">
    <source>
        <dbReference type="PROSITE" id="PS51192"/>
    </source>
</evidence>
<evidence type="ECO:0000256" key="3">
    <source>
        <dbReference type="ARBA" id="ARBA00022840"/>
    </source>
</evidence>
<evidence type="ECO:0000256" key="6">
    <source>
        <dbReference type="ARBA" id="ARBA00034617"/>
    </source>
</evidence>
<dbReference type="Gene3D" id="3.40.50.300">
    <property type="entry name" value="P-loop containing nucleotide triphosphate hydrolases"/>
    <property type="match status" value="2"/>
</dbReference>
<gene>
    <name evidence="10" type="ORF">IAB12_05165</name>
</gene>
<dbReference type="InterPro" id="IPR014001">
    <property type="entry name" value="Helicase_ATP-bd"/>
</dbReference>
<dbReference type="AlphaFoldDB" id="A0A9D1PV23"/>
<dbReference type="PROSITE" id="PS51194">
    <property type="entry name" value="HELICASE_CTER"/>
    <property type="match status" value="1"/>
</dbReference>
<comment type="similarity">
    <text evidence="1">Belongs to the helicase family. RecQ subfamily.</text>
</comment>
<evidence type="ECO:0000256" key="2">
    <source>
        <dbReference type="ARBA" id="ARBA00022741"/>
    </source>
</evidence>
<protein>
    <recommendedName>
        <fullName evidence="7">DNA 3'-5' helicase</fullName>
        <ecNumber evidence="7">5.6.2.4</ecNumber>
    </recommendedName>
</protein>
<dbReference type="EC" id="5.6.2.4" evidence="7"/>
<reference evidence="10" key="2">
    <citation type="submission" date="2021-04" db="EMBL/GenBank/DDBJ databases">
        <authorList>
            <person name="Gilroy R."/>
        </authorList>
    </citation>
    <scope>NUCLEOTIDE SEQUENCE</scope>
    <source>
        <strain evidence="10">Gambia11-129</strain>
    </source>
</reference>
<dbReference type="PROSITE" id="PS51192">
    <property type="entry name" value="HELICASE_ATP_BIND_1"/>
    <property type="match status" value="1"/>
</dbReference>
<dbReference type="Pfam" id="PF00271">
    <property type="entry name" value="Helicase_C"/>
    <property type="match status" value="1"/>
</dbReference>
<dbReference type="SMART" id="SM00487">
    <property type="entry name" value="DEXDc"/>
    <property type="match status" value="1"/>
</dbReference>
<dbReference type="PANTHER" id="PTHR13710:SF105">
    <property type="entry name" value="ATP-DEPENDENT DNA HELICASE Q1"/>
    <property type="match status" value="1"/>
</dbReference>
<keyword evidence="3" id="KW-0067">ATP-binding</keyword>
<dbReference type="GO" id="GO:0006310">
    <property type="term" value="P:DNA recombination"/>
    <property type="evidence" value="ECO:0007669"/>
    <property type="project" value="TreeGrafter"/>
</dbReference>
<accession>A0A9D1PV23</accession>
<dbReference type="Pfam" id="PF00270">
    <property type="entry name" value="DEAD"/>
    <property type="match status" value="1"/>
</dbReference>
<organism evidence="10 11">
    <name type="scientific">Candidatus Ornithospirochaeta avicola</name>
    <dbReference type="NCBI Taxonomy" id="2840896"/>
    <lineage>
        <taxon>Bacteria</taxon>
        <taxon>Pseudomonadati</taxon>
        <taxon>Spirochaetota</taxon>
        <taxon>Spirochaetia</taxon>
        <taxon>Spirochaetales</taxon>
        <taxon>Spirochaetaceae</taxon>
        <taxon>Spirochaetaceae incertae sedis</taxon>
        <taxon>Candidatus Ornithospirochaeta</taxon>
    </lineage>
</organism>
<dbReference type="EMBL" id="DXHU01000020">
    <property type="protein sequence ID" value="HIV99146.1"/>
    <property type="molecule type" value="Genomic_DNA"/>
</dbReference>
<comment type="catalytic activity">
    <reaction evidence="6">
        <text>Couples ATP hydrolysis with the unwinding of duplex DNA by translocating in the 3'-5' direction.</text>
        <dbReference type="EC" id="5.6.2.4"/>
    </reaction>
</comment>
<dbReference type="Proteomes" id="UP000823936">
    <property type="component" value="Unassembled WGS sequence"/>
</dbReference>
<keyword evidence="4" id="KW-0238">DNA-binding</keyword>
<feature type="domain" description="Helicase C-terminal" evidence="9">
    <location>
        <begin position="223"/>
        <end position="382"/>
    </location>
</feature>
<evidence type="ECO:0000313" key="11">
    <source>
        <dbReference type="Proteomes" id="UP000823936"/>
    </source>
</evidence>
<evidence type="ECO:0000313" key="10">
    <source>
        <dbReference type="EMBL" id="HIV99146.1"/>
    </source>
</evidence>
<dbReference type="GO" id="GO:0006281">
    <property type="term" value="P:DNA repair"/>
    <property type="evidence" value="ECO:0007669"/>
    <property type="project" value="TreeGrafter"/>
</dbReference>
<dbReference type="PANTHER" id="PTHR13710">
    <property type="entry name" value="DNA HELICASE RECQ FAMILY MEMBER"/>
    <property type="match status" value="1"/>
</dbReference>
<reference evidence="10" key="1">
    <citation type="journal article" date="2021" name="PeerJ">
        <title>Extensive microbial diversity within the chicken gut microbiome revealed by metagenomics and culture.</title>
        <authorList>
            <person name="Gilroy R."/>
            <person name="Ravi A."/>
            <person name="Getino M."/>
            <person name="Pursley I."/>
            <person name="Horton D.L."/>
            <person name="Alikhan N.F."/>
            <person name="Baker D."/>
            <person name="Gharbi K."/>
            <person name="Hall N."/>
            <person name="Watson M."/>
            <person name="Adriaenssens E.M."/>
            <person name="Foster-Nyarko E."/>
            <person name="Jarju S."/>
            <person name="Secka A."/>
            <person name="Antonio M."/>
            <person name="Oren A."/>
            <person name="Chaudhuri R.R."/>
            <person name="La Ragione R."/>
            <person name="Hildebrand F."/>
            <person name="Pallen M.J."/>
        </authorList>
    </citation>
    <scope>NUCLEOTIDE SEQUENCE</scope>
    <source>
        <strain evidence="10">Gambia11-129</strain>
    </source>
</reference>
<evidence type="ECO:0000256" key="1">
    <source>
        <dbReference type="ARBA" id="ARBA00005446"/>
    </source>
</evidence>
<keyword evidence="10" id="KW-0347">Helicase</keyword>
<name>A0A9D1PV23_9SPIO</name>
<dbReference type="GO" id="GO:0005524">
    <property type="term" value="F:ATP binding"/>
    <property type="evidence" value="ECO:0007669"/>
    <property type="project" value="UniProtKB-KW"/>
</dbReference>
<keyword evidence="5" id="KW-0413">Isomerase</keyword>
<dbReference type="InterPro" id="IPR001650">
    <property type="entry name" value="Helicase_C-like"/>
</dbReference>
<dbReference type="GO" id="GO:0005737">
    <property type="term" value="C:cytoplasm"/>
    <property type="evidence" value="ECO:0007669"/>
    <property type="project" value="TreeGrafter"/>
</dbReference>
<evidence type="ECO:0000256" key="4">
    <source>
        <dbReference type="ARBA" id="ARBA00023125"/>
    </source>
</evidence>
<feature type="domain" description="Helicase ATP-binding" evidence="8">
    <location>
        <begin position="29"/>
        <end position="199"/>
    </location>
</feature>
<keyword evidence="2" id="KW-0547">Nucleotide-binding</keyword>
<dbReference type="GO" id="GO:0009378">
    <property type="term" value="F:four-way junction helicase activity"/>
    <property type="evidence" value="ECO:0007669"/>
    <property type="project" value="TreeGrafter"/>
</dbReference>